<dbReference type="AlphaFoldDB" id="A0A3N4KD87"/>
<evidence type="ECO:0000313" key="1">
    <source>
        <dbReference type="EMBL" id="RPB07292.1"/>
    </source>
</evidence>
<protein>
    <submittedName>
        <fullName evidence="1">Uncharacterized protein</fullName>
    </submittedName>
</protein>
<proteinExistence type="predicted"/>
<dbReference type="EMBL" id="ML119188">
    <property type="protein sequence ID" value="RPB07292.1"/>
    <property type="molecule type" value="Genomic_DNA"/>
</dbReference>
<name>A0A3N4KD87_9PEZI</name>
<keyword evidence="2" id="KW-1185">Reference proteome</keyword>
<reference evidence="1 2" key="1">
    <citation type="journal article" date="2018" name="Nat. Ecol. Evol.">
        <title>Pezizomycetes genomes reveal the molecular basis of ectomycorrhizal truffle lifestyle.</title>
        <authorList>
            <person name="Murat C."/>
            <person name="Payen T."/>
            <person name="Noel B."/>
            <person name="Kuo A."/>
            <person name="Morin E."/>
            <person name="Chen J."/>
            <person name="Kohler A."/>
            <person name="Krizsan K."/>
            <person name="Balestrini R."/>
            <person name="Da Silva C."/>
            <person name="Montanini B."/>
            <person name="Hainaut M."/>
            <person name="Levati E."/>
            <person name="Barry K.W."/>
            <person name="Belfiori B."/>
            <person name="Cichocki N."/>
            <person name="Clum A."/>
            <person name="Dockter R.B."/>
            <person name="Fauchery L."/>
            <person name="Guy J."/>
            <person name="Iotti M."/>
            <person name="Le Tacon F."/>
            <person name="Lindquist E.A."/>
            <person name="Lipzen A."/>
            <person name="Malagnac F."/>
            <person name="Mello A."/>
            <person name="Molinier V."/>
            <person name="Miyauchi S."/>
            <person name="Poulain J."/>
            <person name="Riccioni C."/>
            <person name="Rubini A."/>
            <person name="Sitrit Y."/>
            <person name="Splivallo R."/>
            <person name="Traeger S."/>
            <person name="Wang M."/>
            <person name="Zifcakova L."/>
            <person name="Wipf D."/>
            <person name="Zambonelli A."/>
            <person name="Paolocci F."/>
            <person name="Nowrousian M."/>
            <person name="Ottonello S."/>
            <person name="Baldrian P."/>
            <person name="Spatafora J.W."/>
            <person name="Henrissat B."/>
            <person name="Nagy L.G."/>
            <person name="Aury J.M."/>
            <person name="Wincker P."/>
            <person name="Grigoriev I.V."/>
            <person name="Bonfante P."/>
            <person name="Martin F.M."/>
        </authorList>
    </citation>
    <scope>NUCLEOTIDE SEQUENCE [LARGE SCALE GENOMIC DNA]</scope>
    <source>
        <strain evidence="1 2">CCBAS932</strain>
    </source>
</reference>
<dbReference type="Proteomes" id="UP000277580">
    <property type="component" value="Unassembled WGS sequence"/>
</dbReference>
<organism evidence="1 2">
    <name type="scientific">Morchella conica CCBAS932</name>
    <dbReference type="NCBI Taxonomy" id="1392247"/>
    <lineage>
        <taxon>Eukaryota</taxon>
        <taxon>Fungi</taxon>
        <taxon>Dikarya</taxon>
        <taxon>Ascomycota</taxon>
        <taxon>Pezizomycotina</taxon>
        <taxon>Pezizomycetes</taxon>
        <taxon>Pezizales</taxon>
        <taxon>Morchellaceae</taxon>
        <taxon>Morchella</taxon>
    </lineage>
</organism>
<evidence type="ECO:0000313" key="2">
    <source>
        <dbReference type="Proteomes" id="UP000277580"/>
    </source>
</evidence>
<accession>A0A3N4KD87</accession>
<gene>
    <name evidence="1" type="ORF">P167DRAFT_420344</name>
</gene>
<sequence length="86" mass="9645">MLFHGPSLGTPGSTTGLIVKIETGQCIDKHVNMVLRTRRYFSELQSFKVSLLANRGYGYGTKQPGLLPKLVGTLHIFVEDRELFHK</sequence>
<dbReference type="InParanoid" id="A0A3N4KD87"/>